<comment type="caution">
    <text evidence="1">The sequence shown here is derived from an EMBL/GenBank/DDBJ whole genome shotgun (WGS) entry which is preliminary data.</text>
</comment>
<sequence>MPPQIFSFLPLYNTFIFTICQTKLRASDNRTELTLLLSNCKCNIICLFVDIFVHGL</sequence>
<gene>
    <name evidence="1" type="ORF">HanXRQr2_Chr02g0074741</name>
</gene>
<dbReference type="AlphaFoldDB" id="A0A9K3JQ93"/>
<dbReference type="Proteomes" id="UP000215914">
    <property type="component" value="Unassembled WGS sequence"/>
</dbReference>
<reference evidence="1" key="1">
    <citation type="journal article" date="2017" name="Nature">
        <title>The sunflower genome provides insights into oil metabolism, flowering and Asterid evolution.</title>
        <authorList>
            <person name="Badouin H."/>
            <person name="Gouzy J."/>
            <person name="Grassa C.J."/>
            <person name="Murat F."/>
            <person name="Staton S.E."/>
            <person name="Cottret L."/>
            <person name="Lelandais-Briere C."/>
            <person name="Owens G.L."/>
            <person name="Carrere S."/>
            <person name="Mayjonade B."/>
            <person name="Legrand L."/>
            <person name="Gill N."/>
            <person name="Kane N.C."/>
            <person name="Bowers J.E."/>
            <person name="Hubner S."/>
            <person name="Bellec A."/>
            <person name="Berard A."/>
            <person name="Berges H."/>
            <person name="Blanchet N."/>
            <person name="Boniface M.C."/>
            <person name="Brunel D."/>
            <person name="Catrice O."/>
            <person name="Chaidir N."/>
            <person name="Claudel C."/>
            <person name="Donnadieu C."/>
            <person name="Faraut T."/>
            <person name="Fievet G."/>
            <person name="Helmstetter N."/>
            <person name="King M."/>
            <person name="Knapp S.J."/>
            <person name="Lai Z."/>
            <person name="Le Paslier M.C."/>
            <person name="Lippi Y."/>
            <person name="Lorenzon L."/>
            <person name="Mandel J.R."/>
            <person name="Marage G."/>
            <person name="Marchand G."/>
            <person name="Marquand E."/>
            <person name="Bret-Mestries E."/>
            <person name="Morien E."/>
            <person name="Nambeesan S."/>
            <person name="Nguyen T."/>
            <person name="Pegot-Espagnet P."/>
            <person name="Pouilly N."/>
            <person name="Raftis F."/>
            <person name="Sallet E."/>
            <person name="Schiex T."/>
            <person name="Thomas J."/>
            <person name="Vandecasteele C."/>
            <person name="Vares D."/>
            <person name="Vear F."/>
            <person name="Vautrin S."/>
            <person name="Crespi M."/>
            <person name="Mangin B."/>
            <person name="Burke J.M."/>
            <person name="Salse J."/>
            <person name="Munos S."/>
            <person name="Vincourt P."/>
            <person name="Rieseberg L.H."/>
            <person name="Langlade N.B."/>
        </authorList>
    </citation>
    <scope>NUCLEOTIDE SEQUENCE</scope>
    <source>
        <tissue evidence="1">Leaves</tissue>
    </source>
</reference>
<organism evidence="1 2">
    <name type="scientific">Helianthus annuus</name>
    <name type="common">Common sunflower</name>
    <dbReference type="NCBI Taxonomy" id="4232"/>
    <lineage>
        <taxon>Eukaryota</taxon>
        <taxon>Viridiplantae</taxon>
        <taxon>Streptophyta</taxon>
        <taxon>Embryophyta</taxon>
        <taxon>Tracheophyta</taxon>
        <taxon>Spermatophyta</taxon>
        <taxon>Magnoliopsida</taxon>
        <taxon>eudicotyledons</taxon>
        <taxon>Gunneridae</taxon>
        <taxon>Pentapetalae</taxon>
        <taxon>asterids</taxon>
        <taxon>campanulids</taxon>
        <taxon>Asterales</taxon>
        <taxon>Asteraceae</taxon>
        <taxon>Asteroideae</taxon>
        <taxon>Heliantheae alliance</taxon>
        <taxon>Heliantheae</taxon>
        <taxon>Helianthus</taxon>
    </lineage>
</organism>
<proteinExistence type="predicted"/>
<evidence type="ECO:0000313" key="1">
    <source>
        <dbReference type="EMBL" id="KAF5819182.1"/>
    </source>
</evidence>
<dbReference type="EMBL" id="MNCJ02000317">
    <property type="protein sequence ID" value="KAF5819182.1"/>
    <property type="molecule type" value="Genomic_DNA"/>
</dbReference>
<evidence type="ECO:0000313" key="2">
    <source>
        <dbReference type="Proteomes" id="UP000215914"/>
    </source>
</evidence>
<accession>A0A9K3JQ93</accession>
<dbReference type="Gramene" id="mRNA:HanXRQr2_Chr02g0074741">
    <property type="protein sequence ID" value="CDS:HanXRQr2_Chr02g0074741.1"/>
    <property type="gene ID" value="HanXRQr2_Chr02g0074741"/>
</dbReference>
<name>A0A9K3JQ93_HELAN</name>
<protein>
    <submittedName>
        <fullName evidence="1">Uncharacterized protein</fullName>
    </submittedName>
</protein>
<reference evidence="1" key="2">
    <citation type="submission" date="2020-06" db="EMBL/GenBank/DDBJ databases">
        <title>Helianthus annuus Genome sequencing and assembly Release 2.</title>
        <authorList>
            <person name="Gouzy J."/>
            <person name="Langlade N."/>
            <person name="Munos S."/>
        </authorList>
    </citation>
    <scope>NUCLEOTIDE SEQUENCE</scope>
    <source>
        <tissue evidence="1">Leaves</tissue>
    </source>
</reference>
<keyword evidence="2" id="KW-1185">Reference proteome</keyword>